<name>A0A0N5BLP7_STREA</name>
<evidence type="ECO:0000313" key="2">
    <source>
        <dbReference type="WBParaSite" id="SPAL_0000684300.1"/>
    </source>
</evidence>
<evidence type="ECO:0000313" key="1">
    <source>
        <dbReference type="Proteomes" id="UP000046392"/>
    </source>
</evidence>
<dbReference type="WBParaSite" id="SPAL_0000684300.1">
    <property type="protein sequence ID" value="SPAL_0000684300.1"/>
    <property type="gene ID" value="SPAL_0000684300"/>
</dbReference>
<proteinExistence type="predicted"/>
<organism evidence="1 2">
    <name type="scientific">Strongyloides papillosus</name>
    <name type="common">Intestinal threadworm</name>
    <dbReference type="NCBI Taxonomy" id="174720"/>
    <lineage>
        <taxon>Eukaryota</taxon>
        <taxon>Metazoa</taxon>
        <taxon>Ecdysozoa</taxon>
        <taxon>Nematoda</taxon>
        <taxon>Chromadorea</taxon>
        <taxon>Rhabditida</taxon>
        <taxon>Tylenchina</taxon>
        <taxon>Panagrolaimomorpha</taxon>
        <taxon>Strongyloidoidea</taxon>
        <taxon>Strongyloididae</taxon>
        <taxon>Strongyloides</taxon>
    </lineage>
</organism>
<dbReference type="Proteomes" id="UP000046392">
    <property type="component" value="Unplaced"/>
</dbReference>
<keyword evidence="1" id="KW-1185">Reference proteome</keyword>
<dbReference type="AlphaFoldDB" id="A0A0N5BLP7"/>
<reference evidence="2" key="1">
    <citation type="submission" date="2017-02" db="UniProtKB">
        <authorList>
            <consortium name="WormBaseParasite"/>
        </authorList>
    </citation>
    <scope>IDENTIFICATION</scope>
</reference>
<accession>A0A0N5BLP7</accession>
<sequence length="68" mass="7714">MYCGMASIHDKEERKVYFGTVVEAINGRASHWANGNQRTNFNTDDVETFWKSSDFILPIVEATENASL</sequence>
<protein>
    <submittedName>
        <fullName evidence="2">Endonuclease</fullName>
    </submittedName>
</protein>